<evidence type="ECO:0000256" key="1">
    <source>
        <dbReference type="ARBA" id="ARBA00022723"/>
    </source>
</evidence>
<evidence type="ECO:0000256" key="4">
    <source>
        <dbReference type="HAMAP-Rule" id="MF_00994"/>
    </source>
</evidence>
<evidence type="ECO:0000256" key="2">
    <source>
        <dbReference type="ARBA" id="ARBA00022737"/>
    </source>
</evidence>
<keyword evidence="4" id="KW-0997">Cell inner membrane</keyword>
<name>A0A5J6LAW7_9GAMM</name>
<keyword evidence="4" id="KW-0408">Iron</keyword>
<protein>
    <recommendedName>
        <fullName evidence="4">Lipopolysaccharide assembly protein B</fullName>
    </recommendedName>
</protein>
<dbReference type="KEGG" id="nik:F5I99_03875"/>
<dbReference type="NCBIfam" id="NF008757">
    <property type="entry name" value="PRK11788.1-5"/>
    <property type="match status" value="1"/>
</dbReference>
<dbReference type="CDD" id="cd00350">
    <property type="entry name" value="rubredoxin_like"/>
    <property type="match status" value="1"/>
</dbReference>
<dbReference type="InterPro" id="IPR051012">
    <property type="entry name" value="CellSynth/LPSAsmb/PSIAsmb"/>
</dbReference>
<keyword evidence="4 5" id="KW-0812">Transmembrane</keyword>
<dbReference type="InterPro" id="IPR041166">
    <property type="entry name" value="Rubredoxin_2"/>
</dbReference>
<comment type="function">
    <text evidence="4">Modulates cellular lipopolysaccharide (LPS) levels by regulating LpxC, which is involved in lipid A biosynthesis. May act by modulating the proteolytic activity of FtsH towards LpxC. May also coordinate assembly of proteins involved in LPS synthesis at the plasma membrane.</text>
</comment>
<feature type="domain" description="LapB rubredoxin metal binding" evidence="6">
    <location>
        <begin position="355"/>
        <end position="379"/>
    </location>
</feature>
<keyword evidence="2 4" id="KW-0677">Repeat</keyword>
<dbReference type="HAMAP" id="MF_00994">
    <property type="entry name" value="LPS_assembly_LapB"/>
    <property type="match status" value="1"/>
</dbReference>
<dbReference type="Gene3D" id="1.25.40.10">
    <property type="entry name" value="Tetratricopeptide repeat domain"/>
    <property type="match status" value="2"/>
</dbReference>
<dbReference type="InterPro" id="IPR011990">
    <property type="entry name" value="TPR-like_helical_dom_sf"/>
</dbReference>
<feature type="binding site" evidence="4">
    <location>
        <position position="357"/>
    </location>
    <ligand>
        <name>Fe cation</name>
        <dbReference type="ChEBI" id="CHEBI:24875"/>
    </ligand>
</feature>
<feature type="binding site" evidence="4">
    <location>
        <position position="374"/>
    </location>
    <ligand>
        <name>Fe cation</name>
        <dbReference type="ChEBI" id="CHEBI:24875"/>
    </ligand>
</feature>
<evidence type="ECO:0000313" key="8">
    <source>
        <dbReference type="Proteomes" id="UP000325606"/>
    </source>
</evidence>
<dbReference type="InterPro" id="IPR030865">
    <property type="entry name" value="LapB"/>
</dbReference>
<dbReference type="EMBL" id="CP044222">
    <property type="protein sequence ID" value="QEW05693.1"/>
    <property type="molecule type" value="Genomic_DNA"/>
</dbReference>
<comment type="subcellular location">
    <subcellularLocation>
        <location evidence="4">Cell inner membrane</location>
        <topology evidence="4">Single-pass membrane protein</topology>
        <orientation evidence="4">Cytoplasmic side</orientation>
    </subcellularLocation>
</comment>
<accession>A0A5J6LAW7</accession>
<dbReference type="GO" id="GO:0046890">
    <property type="term" value="P:regulation of lipid biosynthetic process"/>
    <property type="evidence" value="ECO:0007669"/>
    <property type="project" value="UniProtKB-UniRule"/>
</dbReference>
<keyword evidence="8" id="KW-1185">Reference proteome</keyword>
<dbReference type="Proteomes" id="UP000325606">
    <property type="component" value="Chromosome"/>
</dbReference>
<proteinExistence type="inferred from homology"/>
<dbReference type="Pfam" id="PF14559">
    <property type="entry name" value="TPR_19"/>
    <property type="match status" value="1"/>
</dbReference>
<dbReference type="PANTHER" id="PTHR45586">
    <property type="entry name" value="TPR REPEAT-CONTAINING PROTEIN PA4667"/>
    <property type="match status" value="1"/>
</dbReference>
<keyword evidence="4 5" id="KW-0472">Membrane</keyword>
<dbReference type="RefSeq" id="WP_151053737.1">
    <property type="nucleotide sequence ID" value="NZ_CP044222.1"/>
</dbReference>
<sequence>MFDYIVLIPMLMAAIAAGWLLGRYQRSTQQLHSLPSRDYYHGLNFLIHNKTDEAVERFIRVLEINSDTVPAYLALADLFRKKGEYDKAIELHQTLLARSDLLHEDFLNIQISLAKDYNAVGLLDRAETLLQSVISDNPRDELRHSARRLLAKLYEKQLEWDKALNTALKLPDSKRTAVAHEMAHYACQLAEGRLGESGNDAENRLKQALKLDPTCVRANIMLAEHRMQRHAWRGAIKHLKEVADQDPLMIPETLQMLWQCYTELDNIMAYQSYLELCLAQYPSTTLIVTKAQLLQASQGDQVATEFIVDALKKHPSLRGFNYLIDLQLLQSDVAVKSLSTLRELTEQLAQSKPRYRCGQCGYDSKTLHWQCPSCKTWDSSRPVQGLEGE</sequence>
<feature type="topological domain" description="Cytoplasmic" evidence="4">
    <location>
        <begin position="23"/>
        <end position="389"/>
    </location>
</feature>
<dbReference type="Pfam" id="PF18073">
    <property type="entry name" value="Zn_ribbon_LapB"/>
    <property type="match status" value="1"/>
</dbReference>
<keyword evidence="1 4" id="KW-0479">Metal-binding</keyword>
<keyword evidence="4 5" id="KW-1133">Transmembrane helix</keyword>
<comment type="similarity">
    <text evidence="4">Belongs to the LapB family.</text>
</comment>
<dbReference type="InterPro" id="IPR038440">
    <property type="entry name" value="FimV_C_sf"/>
</dbReference>
<dbReference type="SUPFAM" id="SSF48452">
    <property type="entry name" value="TPR-like"/>
    <property type="match status" value="1"/>
</dbReference>
<organism evidence="7 8">
    <name type="scientific">Nitrincola iocasae</name>
    <dbReference type="NCBI Taxonomy" id="2614693"/>
    <lineage>
        <taxon>Bacteria</taxon>
        <taxon>Pseudomonadati</taxon>
        <taxon>Pseudomonadota</taxon>
        <taxon>Gammaproteobacteria</taxon>
        <taxon>Oceanospirillales</taxon>
        <taxon>Oceanospirillaceae</taxon>
        <taxon>Nitrincola</taxon>
    </lineage>
</organism>
<dbReference type="GO" id="GO:0009898">
    <property type="term" value="C:cytoplasmic side of plasma membrane"/>
    <property type="evidence" value="ECO:0007669"/>
    <property type="project" value="UniProtKB-UniRule"/>
</dbReference>
<feature type="transmembrane region" description="Helical" evidence="5">
    <location>
        <begin position="6"/>
        <end position="22"/>
    </location>
</feature>
<feature type="binding site" evidence="4">
    <location>
        <position position="360"/>
    </location>
    <ligand>
        <name>Fe cation</name>
        <dbReference type="ChEBI" id="CHEBI:24875"/>
    </ligand>
</feature>
<dbReference type="GO" id="GO:0008653">
    <property type="term" value="P:lipopolysaccharide metabolic process"/>
    <property type="evidence" value="ECO:0007669"/>
    <property type="project" value="InterPro"/>
</dbReference>
<keyword evidence="4" id="KW-1003">Cell membrane</keyword>
<evidence type="ECO:0000259" key="6">
    <source>
        <dbReference type="Pfam" id="PF18073"/>
    </source>
</evidence>
<reference evidence="7 8" key="1">
    <citation type="submission" date="2019-09" db="EMBL/GenBank/DDBJ databases">
        <title>Nitrincola iocasae sp. nov., a bacterium isolated from the sediment collected at a cold seep field in South China Sea.</title>
        <authorList>
            <person name="Zhang H."/>
            <person name="Wang H."/>
            <person name="Li C."/>
        </authorList>
    </citation>
    <scope>NUCLEOTIDE SEQUENCE [LARGE SCALE GENOMIC DNA]</scope>
    <source>
        <strain evidence="7 8">KXZD1103</strain>
    </source>
</reference>
<evidence type="ECO:0000256" key="5">
    <source>
        <dbReference type="SAM" id="Phobius"/>
    </source>
</evidence>
<dbReference type="PANTHER" id="PTHR45586:SF1">
    <property type="entry name" value="LIPOPOLYSACCHARIDE ASSEMBLY PROTEIN B"/>
    <property type="match status" value="1"/>
</dbReference>
<keyword evidence="3 4" id="KW-0802">TPR repeat</keyword>
<evidence type="ECO:0000256" key="3">
    <source>
        <dbReference type="ARBA" id="ARBA00022803"/>
    </source>
</evidence>
<dbReference type="AlphaFoldDB" id="A0A5J6LAW7"/>
<evidence type="ECO:0000313" key="7">
    <source>
        <dbReference type="EMBL" id="QEW05693.1"/>
    </source>
</evidence>
<gene>
    <name evidence="4 7" type="primary">lapB</name>
    <name evidence="7" type="ORF">F5I99_03875</name>
</gene>
<dbReference type="InterPro" id="IPR019734">
    <property type="entry name" value="TPR_rpt"/>
</dbReference>
<dbReference type="Gene3D" id="1.20.58.2200">
    <property type="match status" value="1"/>
</dbReference>
<dbReference type="GO" id="GO:0005506">
    <property type="term" value="F:iron ion binding"/>
    <property type="evidence" value="ECO:0007669"/>
    <property type="project" value="UniProtKB-UniRule"/>
</dbReference>
<feature type="binding site" evidence="4">
    <location>
        <position position="371"/>
    </location>
    <ligand>
        <name>Fe cation</name>
        <dbReference type="ChEBI" id="CHEBI:24875"/>
    </ligand>
</feature>
<dbReference type="Pfam" id="PF13176">
    <property type="entry name" value="TPR_7"/>
    <property type="match status" value="1"/>
</dbReference>